<evidence type="ECO:0000256" key="2">
    <source>
        <dbReference type="ARBA" id="ARBA00010112"/>
    </source>
</evidence>
<keyword evidence="3" id="KW-0964">Secreted</keyword>
<evidence type="ECO:0000256" key="3">
    <source>
        <dbReference type="ARBA" id="ARBA00022525"/>
    </source>
</evidence>
<evidence type="ECO:0000256" key="1">
    <source>
        <dbReference type="ARBA" id="ARBA00004613"/>
    </source>
</evidence>
<protein>
    <submittedName>
        <fullName evidence="6">Transthyretin-like family protein</fullName>
    </submittedName>
</protein>
<gene>
    <name evidence="6" type="ORF">OESDEN_05310</name>
</gene>
<keyword evidence="4 5" id="KW-0732">Signal</keyword>
<sequence length="142" mass="16064">MFSTYLLLLLLMPLTFGLLGIGLGRRQSAAVMGRLTCNEEPARGIKVKLVEKQIVFDRLMDEDRTDVYGDFYLNGSEREITKIDPKLNIYHKCNYDGFCKRRFSITIPDNFITEGTVPAKTFDIGTINLASKFAGEIIDCLN</sequence>
<comment type="similarity">
    <text evidence="2">Belongs to the nematode transthyretin-like family.</text>
</comment>
<dbReference type="Pfam" id="PF01060">
    <property type="entry name" value="TTR-52"/>
    <property type="match status" value="1"/>
</dbReference>
<dbReference type="GO" id="GO:0009986">
    <property type="term" value="C:cell surface"/>
    <property type="evidence" value="ECO:0007669"/>
    <property type="project" value="InterPro"/>
</dbReference>
<dbReference type="PANTHER" id="PTHR21700">
    <property type="entry name" value="TRANSTHYRETIN-LIKE FAMILY PROTEIN-RELATED"/>
    <property type="match status" value="1"/>
</dbReference>
<dbReference type="PANTHER" id="PTHR21700:SF24">
    <property type="entry name" value="TRANSTHYRETIN-LIKE FAMILY PROTEIN"/>
    <property type="match status" value="1"/>
</dbReference>
<evidence type="ECO:0000256" key="5">
    <source>
        <dbReference type="SAM" id="SignalP"/>
    </source>
</evidence>
<dbReference type="Gene3D" id="2.60.40.3330">
    <property type="match status" value="1"/>
</dbReference>
<dbReference type="InterPro" id="IPR038479">
    <property type="entry name" value="Transthyretin-like_sf"/>
</dbReference>
<reference evidence="6 7" key="1">
    <citation type="submission" date="2014-03" db="EMBL/GenBank/DDBJ databases">
        <title>Draft genome of the hookworm Oesophagostomum dentatum.</title>
        <authorList>
            <person name="Mitreva M."/>
        </authorList>
    </citation>
    <scope>NUCLEOTIDE SEQUENCE [LARGE SCALE GENOMIC DNA]</scope>
    <source>
        <strain evidence="6 7">OD-Hann</strain>
    </source>
</reference>
<evidence type="ECO:0000313" key="7">
    <source>
        <dbReference type="Proteomes" id="UP000053660"/>
    </source>
</evidence>
<accession>A0A0B1TF85</accession>
<dbReference type="InterPro" id="IPR001534">
    <property type="entry name" value="Transthyretin-like"/>
</dbReference>
<dbReference type="Proteomes" id="UP000053660">
    <property type="component" value="Unassembled WGS sequence"/>
</dbReference>
<keyword evidence="7" id="KW-1185">Reference proteome</keyword>
<dbReference type="AlphaFoldDB" id="A0A0B1TF85"/>
<dbReference type="GO" id="GO:0005576">
    <property type="term" value="C:extracellular region"/>
    <property type="evidence" value="ECO:0007669"/>
    <property type="project" value="UniProtKB-SubCell"/>
</dbReference>
<dbReference type="OrthoDB" id="5916590at2759"/>
<comment type="subcellular location">
    <subcellularLocation>
        <location evidence="1">Secreted</location>
    </subcellularLocation>
</comment>
<feature type="chain" id="PRO_5002061675" evidence="5">
    <location>
        <begin position="18"/>
        <end position="142"/>
    </location>
</feature>
<evidence type="ECO:0000313" key="6">
    <source>
        <dbReference type="EMBL" id="KHJ94761.1"/>
    </source>
</evidence>
<proteinExistence type="inferred from homology"/>
<feature type="signal peptide" evidence="5">
    <location>
        <begin position="1"/>
        <end position="17"/>
    </location>
</feature>
<evidence type="ECO:0000256" key="4">
    <source>
        <dbReference type="ARBA" id="ARBA00022729"/>
    </source>
</evidence>
<name>A0A0B1TF85_OESDE</name>
<organism evidence="6 7">
    <name type="scientific">Oesophagostomum dentatum</name>
    <name type="common">Nodular worm</name>
    <dbReference type="NCBI Taxonomy" id="61180"/>
    <lineage>
        <taxon>Eukaryota</taxon>
        <taxon>Metazoa</taxon>
        <taxon>Ecdysozoa</taxon>
        <taxon>Nematoda</taxon>
        <taxon>Chromadorea</taxon>
        <taxon>Rhabditida</taxon>
        <taxon>Rhabditina</taxon>
        <taxon>Rhabditomorpha</taxon>
        <taxon>Strongyloidea</taxon>
        <taxon>Strongylidae</taxon>
        <taxon>Oesophagostomum</taxon>
    </lineage>
</organism>
<dbReference type="EMBL" id="KN550207">
    <property type="protein sequence ID" value="KHJ94761.1"/>
    <property type="molecule type" value="Genomic_DNA"/>
</dbReference>